<keyword evidence="3" id="KW-0732">Signal</keyword>
<dbReference type="Gene3D" id="3.30.1330.60">
    <property type="entry name" value="OmpA-like domain"/>
    <property type="match status" value="1"/>
</dbReference>
<evidence type="ECO:0000256" key="3">
    <source>
        <dbReference type="SAM" id="SignalP"/>
    </source>
</evidence>
<dbReference type="SUPFAM" id="SSF103088">
    <property type="entry name" value="OmpA-like"/>
    <property type="match status" value="1"/>
</dbReference>
<dbReference type="InterPro" id="IPR006665">
    <property type="entry name" value="OmpA-like"/>
</dbReference>
<gene>
    <name evidence="5" type="ORF">BE08_30450</name>
</gene>
<evidence type="ECO:0000313" key="6">
    <source>
        <dbReference type="Proteomes" id="UP000075420"/>
    </source>
</evidence>
<dbReference type="EMBL" id="JELY01002515">
    <property type="protein sequence ID" value="KYF52311.1"/>
    <property type="molecule type" value="Genomic_DNA"/>
</dbReference>
<accession>A0A150P9P1</accession>
<reference evidence="5 6" key="1">
    <citation type="submission" date="2014-02" db="EMBL/GenBank/DDBJ databases">
        <title>The small core and large imbalanced accessory genome model reveals a collaborative survival strategy of Sorangium cellulosum strains in nature.</title>
        <authorList>
            <person name="Han K."/>
            <person name="Peng R."/>
            <person name="Blom J."/>
            <person name="Li Y.-Z."/>
        </authorList>
    </citation>
    <scope>NUCLEOTIDE SEQUENCE [LARGE SCALE GENOMIC DNA]</scope>
    <source>
        <strain evidence="5 6">So0157-25</strain>
    </source>
</reference>
<dbReference type="GO" id="GO:0005509">
    <property type="term" value="F:calcium ion binding"/>
    <property type="evidence" value="ECO:0007669"/>
    <property type="project" value="InterPro"/>
</dbReference>
<feature type="compositionally biased region" description="Basic and acidic residues" evidence="2">
    <location>
        <begin position="375"/>
        <end position="385"/>
    </location>
</feature>
<evidence type="ECO:0000256" key="2">
    <source>
        <dbReference type="SAM" id="MobiDB-lite"/>
    </source>
</evidence>
<feature type="compositionally biased region" description="Basic and acidic residues" evidence="2">
    <location>
        <begin position="476"/>
        <end position="490"/>
    </location>
</feature>
<dbReference type="PANTHER" id="PTHR10199:SF119">
    <property type="entry name" value="RE20510P"/>
    <property type="match status" value="1"/>
</dbReference>
<keyword evidence="1" id="KW-0472">Membrane</keyword>
<dbReference type="AlphaFoldDB" id="A0A150P9P1"/>
<organism evidence="5 6">
    <name type="scientific">Sorangium cellulosum</name>
    <name type="common">Polyangium cellulosum</name>
    <dbReference type="NCBI Taxonomy" id="56"/>
    <lineage>
        <taxon>Bacteria</taxon>
        <taxon>Pseudomonadati</taxon>
        <taxon>Myxococcota</taxon>
        <taxon>Polyangia</taxon>
        <taxon>Polyangiales</taxon>
        <taxon>Polyangiaceae</taxon>
        <taxon>Sorangium</taxon>
    </lineage>
</organism>
<name>A0A150P9P1_SORCE</name>
<evidence type="ECO:0000256" key="1">
    <source>
        <dbReference type="PROSITE-ProRule" id="PRU00473"/>
    </source>
</evidence>
<dbReference type="InterPro" id="IPR028974">
    <property type="entry name" value="TSP_type-3_rpt"/>
</dbReference>
<feature type="domain" description="OmpA-like" evidence="4">
    <location>
        <begin position="541"/>
        <end position="651"/>
    </location>
</feature>
<feature type="compositionally biased region" description="Acidic residues" evidence="2">
    <location>
        <begin position="396"/>
        <end position="411"/>
    </location>
</feature>
<comment type="caution">
    <text evidence="5">The sequence shown here is derived from an EMBL/GenBank/DDBJ whole genome shotgun (WGS) entry which is preliminary data.</text>
</comment>
<dbReference type="PROSITE" id="PS51123">
    <property type="entry name" value="OMPA_2"/>
    <property type="match status" value="1"/>
</dbReference>
<sequence>MRANWRVPARSSLPLLVAAGVSMAISLPAPARADGCAPENGLSGCIDADNLWPHAGAGPFFAVGSTATTPSARASFGLVASYLSRPVGLRVESPDPGGTIVHSLDNVLDATFLWSLGLTDRLEVTIAAPVTLYQDGSGFSDVLGTDAELQRSVLRDARVGAALAIAPPPRRGPLDGFSLAARLDLGLPTGDETAFASAGTVTFAPSVAAAYQVGKLRIATELGARLRGSSRLVRTEVGSQLLGALGAAVDVLPDRWLTASAEAFALYTLADQPAGVATPVPAEWILSATTAPLLAGDVSLTAGGGGSIPLASEPALTAPRFRFNLGLRYAPTGRDGDADGVEDRDDQCPLAAEDRDGFQDGDGCPDPDNDGDGIPDARDRCRDEPETIDGFQDGDGCPDADDDSDGVPDDGDACRNDAEDRDGFQDSDGCPDPDNDGDGIPDARDTCPNGAEDVDGFKDEDGCPDPDNDIDQVPDSSDRCPGEAEDRDGFQDDDGCPDPDNDEDGVADAADACPVAAETIDGTSDADGCPEPGGRSLPLWSGDRVVLDGLARFPAGSARVPPALAAQLGMIAQLLRGRMPLDVIIVEAYPDRQGDQSARGIELAGARASAVKELLASAGFPADRITAAAGDTSAQRAAGAPQIEVTATRARRAEKDPRAPGAASSTTGEKKLR</sequence>
<feature type="region of interest" description="Disordered" evidence="2">
    <location>
        <begin position="630"/>
        <end position="673"/>
    </location>
</feature>
<dbReference type="Proteomes" id="UP000075420">
    <property type="component" value="Unassembled WGS sequence"/>
</dbReference>
<protein>
    <submittedName>
        <fullName evidence="5">Thrombospondin</fullName>
    </submittedName>
</protein>
<proteinExistence type="predicted"/>
<evidence type="ECO:0000259" key="4">
    <source>
        <dbReference type="PROSITE" id="PS51123"/>
    </source>
</evidence>
<feature type="region of interest" description="Disordered" evidence="2">
    <location>
        <begin position="351"/>
        <end position="509"/>
    </location>
</feature>
<feature type="compositionally biased region" description="Acidic residues" evidence="2">
    <location>
        <begin position="363"/>
        <end position="373"/>
    </location>
</feature>
<feature type="chain" id="PRO_5007565696" evidence="3">
    <location>
        <begin position="34"/>
        <end position="673"/>
    </location>
</feature>
<dbReference type="Gene3D" id="4.10.1080.10">
    <property type="entry name" value="TSP type-3 repeat"/>
    <property type="match status" value="1"/>
</dbReference>
<feature type="compositionally biased region" description="Basic and acidic residues" evidence="2">
    <location>
        <begin position="412"/>
        <end position="424"/>
    </location>
</feature>
<feature type="compositionally biased region" description="Acidic residues" evidence="2">
    <location>
        <begin position="462"/>
        <end position="472"/>
    </location>
</feature>
<dbReference type="PANTHER" id="PTHR10199">
    <property type="entry name" value="THROMBOSPONDIN"/>
    <property type="match status" value="1"/>
</dbReference>
<dbReference type="Pfam" id="PF00691">
    <property type="entry name" value="OmpA"/>
    <property type="match status" value="1"/>
</dbReference>
<feature type="compositionally biased region" description="Acidic residues" evidence="2">
    <location>
        <begin position="491"/>
        <end position="506"/>
    </location>
</feature>
<evidence type="ECO:0000313" key="5">
    <source>
        <dbReference type="EMBL" id="KYF52311.1"/>
    </source>
</evidence>
<feature type="compositionally biased region" description="Acidic residues" evidence="2">
    <location>
        <begin position="429"/>
        <end position="439"/>
    </location>
</feature>
<dbReference type="SUPFAM" id="SSF103647">
    <property type="entry name" value="TSP type-3 repeat"/>
    <property type="match status" value="2"/>
</dbReference>
<dbReference type="GO" id="GO:0016020">
    <property type="term" value="C:membrane"/>
    <property type="evidence" value="ECO:0007669"/>
    <property type="project" value="UniProtKB-UniRule"/>
</dbReference>
<dbReference type="InterPro" id="IPR036737">
    <property type="entry name" value="OmpA-like_sf"/>
</dbReference>
<feature type="signal peptide" evidence="3">
    <location>
        <begin position="1"/>
        <end position="33"/>
    </location>
</feature>